<keyword evidence="4 8" id="KW-1003">Cell membrane</keyword>
<comment type="subcellular location">
    <subcellularLocation>
        <location evidence="1 8">Cell membrane</location>
        <topology evidence="1 8">Multi-pass membrane protein</topology>
    </subcellularLocation>
</comment>
<evidence type="ECO:0000256" key="6">
    <source>
        <dbReference type="ARBA" id="ARBA00022989"/>
    </source>
</evidence>
<dbReference type="eggNOG" id="COG0730">
    <property type="taxonomic scope" value="Bacteria"/>
</dbReference>
<evidence type="ECO:0000313" key="9">
    <source>
        <dbReference type="EMBL" id="ENO15016.2"/>
    </source>
</evidence>
<dbReference type="PANTHER" id="PTHR30269:SF37">
    <property type="entry name" value="MEMBRANE TRANSPORTER PROTEIN"/>
    <property type="match status" value="1"/>
</dbReference>
<keyword evidence="5 8" id="KW-0812">Transmembrane</keyword>
<dbReference type="AlphaFoldDB" id="N6WU05"/>
<feature type="transmembrane region" description="Helical" evidence="8">
    <location>
        <begin position="106"/>
        <end position="123"/>
    </location>
</feature>
<dbReference type="GO" id="GO:0005886">
    <property type="term" value="C:plasma membrane"/>
    <property type="evidence" value="ECO:0007669"/>
    <property type="project" value="UniProtKB-SubCell"/>
</dbReference>
<sequence length="256" mass="27206">MYLSDVLPTGVDPVLVAFLLAASVVTSMITASLGAGGGALLLVLMAFWLPPAAIIPVHGLIQLGSNGGRAVLTRKYIDWQVLRVFLPGVIIGALIGGLVLVNLPPAIWQLTIALFILYLCWGPSLPKAVLRPVGIFLAALATTFLTLFVGATGPLVAAFIKQIHEDRFRTVSTFATAMTLQHGAKAVVFGFAGFALGQWLPFIAAMVVCGFVGTWLGLHVLKRISNRHFQVIFNVLLTVLALRLIWQAAGESGLLG</sequence>
<evidence type="ECO:0000256" key="5">
    <source>
        <dbReference type="ARBA" id="ARBA00022692"/>
    </source>
</evidence>
<dbReference type="EMBL" id="APLQ01000011">
    <property type="protein sequence ID" value="ENO15016.2"/>
    <property type="molecule type" value="Genomic_DNA"/>
</dbReference>
<evidence type="ECO:0000313" key="10">
    <source>
        <dbReference type="Proteomes" id="UP000013165"/>
    </source>
</evidence>
<dbReference type="OrthoDB" id="6197550at2"/>
<dbReference type="STRING" id="626887.J057_06696"/>
<dbReference type="PATRIC" id="fig|626887.3.peg.1329"/>
<accession>N6WU05</accession>
<dbReference type="Proteomes" id="UP000013165">
    <property type="component" value="Unassembled WGS sequence"/>
</dbReference>
<keyword evidence="7 8" id="KW-0472">Membrane</keyword>
<evidence type="ECO:0000256" key="7">
    <source>
        <dbReference type="ARBA" id="ARBA00023136"/>
    </source>
</evidence>
<name>N6WU05_9GAMM</name>
<proteinExistence type="inferred from homology"/>
<dbReference type="InterPro" id="IPR052017">
    <property type="entry name" value="TSUP"/>
</dbReference>
<keyword evidence="3" id="KW-0813">Transport</keyword>
<evidence type="ECO:0000256" key="8">
    <source>
        <dbReference type="RuleBase" id="RU363041"/>
    </source>
</evidence>
<feature type="transmembrane region" description="Helical" evidence="8">
    <location>
        <begin position="199"/>
        <end position="219"/>
    </location>
</feature>
<dbReference type="HOGENOM" id="CLU_054750_4_1_6"/>
<feature type="transmembrane region" description="Helical" evidence="8">
    <location>
        <begin position="81"/>
        <end position="100"/>
    </location>
</feature>
<evidence type="ECO:0000256" key="1">
    <source>
        <dbReference type="ARBA" id="ARBA00004651"/>
    </source>
</evidence>
<dbReference type="InterPro" id="IPR002781">
    <property type="entry name" value="TM_pro_TauE-like"/>
</dbReference>
<dbReference type="PANTHER" id="PTHR30269">
    <property type="entry name" value="TRANSMEMBRANE PROTEIN YFCA"/>
    <property type="match status" value="1"/>
</dbReference>
<feature type="transmembrane region" description="Helical" evidence="8">
    <location>
        <begin position="12"/>
        <end position="33"/>
    </location>
</feature>
<comment type="similarity">
    <text evidence="2 8">Belongs to the 4-toluene sulfonate uptake permease (TSUP) (TC 2.A.102) family.</text>
</comment>
<evidence type="ECO:0000256" key="2">
    <source>
        <dbReference type="ARBA" id="ARBA00009142"/>
    </source>
</evidence>
<dbReference type="Pfam" id="PF01925">
    <property type="entry name" value="TauE"/>
    <property type="match status" value="1"/>
</dbReference>
<feature type="transmembrane region" description="Helical" evidence="8">
    <location>
        <begin position="39"/>
        <end position="61"/>
    </location>
</feature>
<organism evidence="9 10">
    <name type="scientific">Marinobacter nanhaiticus D15-8W</name>
    <dbReference type="NCBI Taxonomy" id="626887"/>
    <lineage>
        <taxon>Bacteria</taxon>
        <taxon>Pseudomonadati</taxon>
        <taxon>Pseudomonadota</taxon>
        <taxon>Gammaproteobacteria</taxon>
        <taxon>Pseudomonadales</taxon>
        <taxon>Marinobacteraceae</taxon>
        <taxon>Marinobacter</taxon>
    </lineage>
</organism>
<protein>
    <recommendedName>
        <fullName evidence="8">Probable membrane transporter protein</fullName>
    </recommendedName>
</protein>
<feature type="transmembrane region" description="Helical" evidence="8">
    <location>
        <begin position="231"/>
        <end position="249"/>
    </location>
</feature>
<keyword evidence="6 8" id="KW-1133">Transmembrane helix</keyword>
<reference evidence="9 10" key="1">
    <citation type="journal article" date="2013" name="Genome Announc.">
        <title>Genome Sequence of the Polycyclic Aromatic Hydrocarbon-Degrading Bacterium Strain Marinobacter nanhaiticus D15-8WT.</title>
        <authorList>
            <person name="Cui Z."/>
            <person name="Gao W."/>
            <person name="Li Q."/>
            <person name="Xu G."/>
            <person name="Zheng L."/>
        </authorList>
    </citation>
    <scope>NUCLEOTIDE SEQUENCE [LARGE SCALE GENOMIC DNA]</scope>
    <source>
        <strain evidence="9 10">D15-8W</strain>
    </source>
</reference>
<gene>
    <name evidence="9" type="ORF">J057_06696</name>
</gene>
<evidence type="ECO:0000256" key="3">
    <source>
        <dbReference type="ARBA" id="ARBA00022448"/>
    </source>
</evidence>
<evidence type="ECO:0000256" key="4">
    <source>
        <dbReference type="ARBA" id="ARBA00022475"/>
    </source>
</evidence>
<comment type="caution">
    <text evidence="9">The sequence shown here is derived from an EMBL/GenBank/DDBJ whole genome shotgun (WGS) entry which is preliminary data.</text>
</comment>
<keyword evidence="10" id="KW-1185">Reference proteome</keyword>
<feature type="transmembrane region" description="Helical" evidence="8">
    <location>
        <begin position="135"/>
        <end position="160"/>
    </location>
</feature>